<name>A0A110B5I7_HALHR</name>
<dbReference type="RefSeq" id="WP_096408749.1">
    <property type="nucleotide sequence ID" value="NZ_AP017372.2"/>
</dbReference>
<organism evidence="1 2">
    <name type="scientific">Halorhodospira halochloris</name>
    <name type="common">Ectothiorhodospira halochloris</name>
    <dbReference type="NCBI Taxonomy" id="1052"/>
    <lineage>
        <taxon>Bacteria</taxon>
        <taxon>Pseudomonadati</taxon>
        <taxon>Pseudomonadota</taxon>
        <taxon>Gammaproteobacteria</taxon>
        <taxon>Chromatiales</taxon>
        <taxon>Ectothiorhodospiraceae</taxon>
        <taxon>Halorhodospira</taxon>
    </lineage>
</organism>
<evidence type="ECO:0000313" key="1">
    <source>
        <dbReference type="EMBL" id="BAU57582.1"/>
    </source>
</evidence>
<protein>
    <submittedName>
        <fullName evidence="1">Uncharacterized protein</fullName>
    </submittedName>
</protein>
<dbReference type="EMBL" id="AP017372">
    <property type="protein sequence ID" value="BAU57582.1"/>
    <property type="molecule type" value="Genomic_DNA"/>
</dbReference>
<dbReference type="OrthoDB" id="9816539at2"/>
<gene>
    <name evidence="1" type="ORF">HH1059_08880</name>
</gene>
<dbReference type="Proteomes" id="UP000218890">
    <property type="component" value="Chromosome"/>
</dbReference>
<dbReference type="KEGG" id="hhk:HH1059_08880"/>
<evidence type="ECO:0000313" key="2">
    <source>
        <dbReference type="Proteomes" id="UP000218890"/>
    </source>
</evidence>
<accession>A0A110B5I7</accession>
<reference evidence="1" key="1">
    <citation type="submission" date="2016-02" db="EMBL/GenBank/DDBJ databases">
        <title>Halorhodospira halochloris DSM-1059 complete genome, version 2.</title>
        <authorList>
            <person name="Tsukatani Y."/>
        </authorList>
    </citation>
    <scope>NUCLEOTIDE SEQUENCE</scope>
    <source>
        <strain evidence="1">DSM 1059</strain>
    </source>
</reference>
<dbReference type="AlphaFoldDB" id="A0A110B5I7"/>
<sequence length="75" mass="8569">MSHDRYSPGRTIFEQLQQVLEQQAQDGGFGSLDEASDAMQAQLEQPNRLAIDDFEGLSAEQMHQILFHPFESEHH</sequence>
<proteinExistence type="predicted"/>
<keyword evidence="2" id="KW-1185">Reference proteome</keyword>